<accession>A0A1V2H7Z4</accession>
<protein>
    <submittedName>
        <fullName evidence="2">Uncharacterized protein</fullName>
    </submittedName>
</protein>
<evidence type="ECO:0000256" key="1">
    <source>
        <dbReference type="SAM" id="MobiDB-lite"/>
    </source>
</evidence>
<evidence type="ECO:0000313" key="3">
    <source>
        <dbReference type="Proteomes" id="UP000188879"/>
    </source>
</evidence>
<name>A0A1V2H7Z4_9PROT</name>
<gene>
    <name evidence="2" type="ORF">BKE38_01860</name>
</gene>
<proteinExistence type="predicted"/>
<keyword evidence="3" id="KW-1185">Reference proteome</keyword>
<comment type="caution">
    <text evidence="2">The sequence shown here is derived from an EMBL/GenBank/DDBJ whole genome shotgun (WGS) entry which is preliminary data.</text>
</comment>
<evidence type="ECO:0000313" key="2">
    <source>
        <dbReference type="EMBL" id="ONG58802.1"/>
    </source>
</evidence>
<dbReference type="EMBL" id="MLCO01000012">
    <property type="protein sequence ID" value="ONG58802.1"/>
    <property type="molecule type" value="Genomic_DNA"/>
</dbReference>
<sequence length="87" mass="8680">MLPEGLTVRASTDAAPIEEMTAAMDGETWFTSSEAKAAGPVDSIKDVEPASGPENKGGAGLKAAAGDRAPPAPGTLGLGRLIPPCHP</sequence>
<dbReference type="AlphaFoldDB" id="A0A1V2H7Z4"/>
<dbReference type="Proteomes" id="UP000188879">
    <property type="component" value="Unassembled WGS sequence"/>
</dbReference>
<reference evidence="2 3" key="1">
    <citation type="submission" date="2016-10" db="EMBL/GenBank/DDBJ databases">
        <title>Draft Genome sequence of Roseomonas sp. strain M3.</title>
        <authorList>
            <person name="Subhash Y."/>
            <person name="Lee S."/>
        </authorList>
    </citation>
    <scope>NUCLEOTIDE SEQUENCE [LARGE SCALE GENOMIC DNA]</scope>
    <source>
        <strain evidence="2 3">M3</strain>
    </source>
</reference>
<organism evidence="2 3">
    <name type="scientific">Teichococcus deserti</name>
    <dbReference type="NCBI Taxonomy" id="1817963"/>
    <lineage>
        <taxon>Bacteria</taxon>
        <taxon>Pseudomonadati</taxon>
        <taxon>Pseudomonadota</taxon>
        <taxon>Alphaproteobacteria</taxon>
        <taxon>Acetobacterales</taxon>
        <taxon>Roseomonadaceae</taxon>
        <taxon>Roseomonas</taxon>
    </lineage>
</organism>
<feature type="region of interest" description="Disordered" evidence="1">
    <location>
        <begin position="34"/>
        <end position="87"/>
    </location>
</feature>